<proteinExistence type="predicted"/>
<sequence length="68" mass="7477">MMNISMGDLNPNLILQEHLIWVTPLEAKQRSGGKLKKPSTSTLLHMTASSFACLDLRLLNLDINVAGD</sequence>
<gene>
    <name evidence="1" type="ORF">F0562_009089</name>
</gene>
<accession>A0A5J4ZXF0</accession>
<organism evidence="1 2">
    <name type="scientific">Nyssa sinensis</name>
    <dbReference type="NCBI Taxonomy" id="561372"/>
    <lineage>
        <taxon>Eukaryota</taxon>
        <taxon>Viridiplantae</taxon>
        <taxon>Streptophyta</taxon>
        <taxon>Embryophyta</taxon>
        <taxon>Tracheophyta</taxon>
        <taxon>Spermatophyta</taxon>
        <taxon>Magnoliopsida</taxon>
        <taxon>eudicotyledons</taxon>
        <taxon>Gunneridae</taxon>
        <taxon>Pentapetalae</taxon>
        <taxon>asterids</taxon>
        <taxon>Cornales</taxon>
        <taxon>Nyssaceae</taxon>
        <taxon>Nyssa</taxon>
    </lineage>
</organism>
<dbReference type="Proteomes" id="UP000325577">
    <property type="component" value="Linkage Group LG4"/>
</dbReference>
<evidence type="ECO:0000313" key="2">
    <source>
        <dbReference type="Proteomes" id="UP000325577"/>
    </source>
</evidence>
<dbReference type="AlphaFoldDB" id="A0A5J4ZXF0"/>
<dbReference type="EMBL" id="CM018047">
    <property type="protein sequence ID" value="KAA8522749.1"/>
    <property type="molecule type" value="Genomic_DNA"/>
</dbReference>
<evidence type="ECO:0000313" key="1">
    <source>
        <dbReference type="EMBL" id="KAA8522749.1"/>
    </source>
</evidence>
<reference evidence="1 2" key="1">
    <citation type="submission" date="2019-09" db="EMBL/GenBank/DDBJ databases">
        <title>A chromosome-level genome assembly of the Chinese tupelo Nyssa sinensis.</title>
        <authorList>
            <person name="Yang X."/>
            <person name="Kang M."/>
            <person name="Yang Y."/>
            <person name="Xiong H."/>
            <person name="Wang M."/>
            <person name="Zhang Z."/>
            <person name="Wang Z."/>
            <person name="Wu H."/>
            <person name="Ma T."/>
            <person name="Liu J."/>
            <person name="Xi Z."/>
        </authorList>
    </citation>
    <scope>NUCLEOTIDE SEQUENCE [LARGE SCALE GENOMIC DNA]</scope>
    <source>
        <strain evidence="1">J267</strain>
        <tissue evidence="1">Leaf</tissue>
    </source>
</reference>
<protein>
    <submittedName>
        <fullName evidence="1">Uncharacterized protein</fullName>
    </submittedName>
</protein>
<name>A0A5J4ZXF0_9ASTE</name>
<keyword evidence="2" id="KW-1185">Reference proteome</keyword>